<evidence type="ECO:0000259" key="3">
    <source>
        <dbReference type="SMART" id="SM00849"/>
    </source>
</evidence>
<keyword evidence="2" id="KW-0732">Signal</keyword>
<evidence type="ECO:0000313" key="5">
    <source>
        <dbReference type="Proteomes" id="UP001553161"/>
    </source>
</evidence>
<dbReference type="PANTHER" id="PTHR46018:SF2">
    <property type="entry name" value="ZINC PHOSPHODIESTERASE ELAC PROTEIN 1"/>
    <property type="match status" value="1"/>
</dbReference>
<keyword evidence="5" id="KW-1185">Reference proteome</keyword>
<feature type="chain" id="PRO_5045729023" evidence="2">
    <location>
        <begin position="31"/>
        <end position="330"/>
    </location>
</feature>
<organism evidence="4 5">
    <name type="scientific">Meridianimarinicoccus marinus</name>
    <dbReference type="NCBI Taxonomy" id="3231483"/>
    <lineage>
        <taxon>Bacteria</taxon>
        <taxon>Pseudomonadati</taxon>
        <taxon>Pseudomonadota</taxon>
        <taxon>Alphaproteobacteria</taxon>
        <taxon>Rhodobacterales</taxon>
        <taxon>Paracoccaceae</taxon>
        <taxon>Meridianimarinicoccus</taxon>
    </lineage>
</organism>
<protein>
    <submittedName>
        <fullName evidence="4">MBL fold metallo-hydrolase</fullName>
    </submittedName>
</protein>
<comment type="caution">
    <text evidence="4">The sequence shown here is derived from an EMBL/GenBank/DDBJ whole genome shotgun (WGS) entry which is preliminary data.</text>
</comment>
<dbReference type="EMBL" id="JBFBVU010000060">
    <property type="protein sequence ID" value="MEV8468985.1"/>
    <property type="molecule type" value="Genomic_DNA"/>
</dbReference>
<keyword evidence="1" id="KW-0378">Hydrolase</keyword>
<dbReference type="InterPro" id="IPR044094">
    <property type="entry name" value="AtsA-like_MBL-fold"/>
</dbReference>
<dbReference type="SMART" id="SM00849">
    <property type="entry name" value="Lactamase_B"/>
    <property type="match status" value="1"/>
</dbReference>
<accession>A0ABV3LBP4</accession>
<dbReference type="SUPFAM" id="SSF56281">
    <property type="entry name" value="Metallo-hydrolase/oxidoreductase"/>
    <property type="match status" value="1"/>
</dbReference>
<dbReference type="Gene3D" id="3.60.15.10">
    <property type="entry name" value="Ribonuclease Z/Hydroxyacylglutathione hydrolase-like"/>
    <property type="match status" value="1"/>
</dbReference>
<dbReference type="CDD" id="cd07719">
    <property type="entry name" value="arylsulfatase_AtsA-like_MBL-fold"/>
    <property type="match status" value="1"/>
</dbReference>
<feature type="domain" description="Metallo-beta-lactamase" evidence="3">
    <location>
        <begin position="57"/>
        <end position="256"/>
    </location>
</feature>
<dbReference type="Proteomes" id="UP001553161">
    <property type="component" value="Unassembled WGS sequence"/>
</dbReference>
<dbReference type="InterPro" id="IPR036866">
    <property type="entry name" value="RibonucZ/Hydroxyglut_hydro"/>
</dbReference>
<evidence type="ECO:0000256" key="2">
    <source>
        <dbReference type="SAM" id="SignalP"/>
    </source>
</evidence>
<gene>
    <name evidence="4" type="ORF">AB0T83_19790</name>
</gene>
<dbReference type="InterPro" id="IPR001279">
    <property type="entry name" value="Metallo-B-lactamas"/>
</dbReference>
<dbReference type="PANTHER" id="PTHR46018">
    <property type="entry name" value="ZINC PHOSPHODIESTERASE ELAC PROTEIN 1"/>
    <property type="match status" value="1"/>
</dbReference>
<evidence type="ECO:0000256" key="1">
    <source>
        <dbReference type="ARBA" id="ARBA00022801"/>
    </source>
</evidence>
<sequence length="330" mass="34867">MTPRQKRRLPAIAAALATLCTAQLPLVAQADSVTATGTDMVVTLLGTGTPAPVLTRFGYSTLVSAGGHLLLFDIGRGATQRLWQVGLLPGDVDEVFVTHYHSDHVIGLPDLWLTSWLVPYGANSEPFRITGPTGLSKLTEGLTMAYGDDIQIRIADQNLPAAGVAFDLNEFSEDGVVFDEDSVTVTAFTVNHGEKIKPAVGYRIDYANHSVVLSGDTKKDDAVIEAATGADLLVHQVAMAAEAIANRPPIQAIMGHHTLANEVGEVFASAEPGLAVFSHFVLLGSPGAAPTTDDVLALTRTTYDGPLEIGEDLMTITIGDEIRVGTADTR</sequence>
<name>A0ABV3LBP4_9RHOB</name>
<feature type="signal peptide" evidence="2">
    <location>
        <begin position="1"/>
        <end position="30"/>
    </location>
</feature>
<reference evidence="4 5" key="1">
    <citation type="submission" date="2024-07" db="EMBL/GenBank/DDBJ databases">
        <authorList>
            <person name="Kang M."/>
        </authorList>
    </citation>
    <scope>NUCLEOTIDE SEQUENCE [LARGE SCALE GENOMIC DNA]</scope>
    <source>
        <strain evidence="4 5">DFM31</strain>
    </source>
</reference>
<proteinExistence type="predicted"/>
<dbReference type="Pfam" id="PF23023">
    <property type="entry name" value="Anti-Pycsar_Apyc1"/>
    <property type="match status" value="1"/>
</dbReference>
<evidence type="ECO:0000313" key="4">
    <source>
        <dbReference type="EMBL" id="MEV8468985.1"/>
    </source>
</evidence>
<dbReference type="RefSeq" id="WP_366194939.1">
    <property type="nucleotide sequence ID" value="NZ_JBFBVU010000060.1"/>
</dbReference>